<organism evidence="3 4">
    <name type="scientific">Heligmosomoides polygyrus</name>
    <name type="common">Parasitic roundworm</name>
    <dbReference type="NCBI Taxonomy" id="6339"/>
    <lineage>
        <taxon>Eukaryota</taxon>
        <taxon>Metazoa</taxon>
        <taxon>Ecdysozoa</taxon>
        <taxon>Nematoda</taxon>
        <taxon>Chromadorea</taxon>
        <taxon>Rhabditida</taxon>
        <taxon>Rhabditina</taxon>
        <taxon>Rhabditomorpha</taxon>
        <taxon>Strongyloidea</taxon>
        <taxon>Heligmosomidae</taxon>
        <taxon>Heligmosomoides</taxon>
    </lineage>
</organism>
<evidence type="ECO:0000313" key="4">
    <source>
        <dbReference type="WBParaSite" id="HPBE_0001301301-mRNA-1"/>
    </source>
</evidence>
<evidence type="ECO:0000313" key="2">
    <source>
        <dbReference type="EMBL" id="VDO94547.1"/>
    </source>
</evidence>
<gene>
    <name evidence="2" type="ORF">HPBE_LOCUS13014</name>
</gene>
<dbReference type="WBParaSite" id="HPBE_0001301301-mRNA-1">
    <property type="protein sequence ID" value="HPBE_0001301301-mRNA-1"/>
    <property type="gene ID" value="HPBE_0001301301"/>
</dbReference>
<dbReference type="Proteomes" id="UP000050761">
    <property type="component" value="Unassembled WGS sequence"/>
</dbReference>
<sequence length="205" mass="23116">MDEFESWRSRNLARTILAQVYAHVIQRQQENSEEAERRARPVYSGGPQRRHYSERRTSGLSLVGDSTVELIPDSTDSSDSSFLGEHSPHTAALMAPPYSMMVRNPSLFGTPTIAYYRNGLDEPRQILWWNTSALYLYQALPGTRTVTVVEKAQTLIVEDAGQQLTKLAPVLGVDERTMRWIGAEDLRFKSYVDCSKTVDGNCNLS</sequence>
<dbReference type="AlphaFoldDB" id="A0A183FWZ2"/>
<reference evidence="2 3" key="1">
    <citation type="submission" date="2018-11" db="EMBL/GenBank/DDBJ databases">
        <authorList>
            <consortium name="Pathogen Informatics"/>
        </authorList>
    </citation>
    <scope>NUCLEOTIDE SEQUENCE [LARGE SCALE GENOMIC DNA]</scope>
</reference>
<evidence type="ECO:0000256" key="1">
    <source>
        <dbReference type="SAM" id="MobiDB-lite"/>
    </source>
</evidence>
<accession>A0A183FWZ2</accession>
<dbReference type="OrthoDB" id="7540217at2759"/>
<feature type="region of interest" description="Disordered" evidence="1">
    <location>
        <begin position="29"/>
        <end position="57"/>
    </location>
</feature>
<name>A0A183FWZ2_HELPZ</name>
<dbReference type="EMBL" id="UZAH01027734">
    <property type="protein sequence ID" value="VDO94547.1"/>
    <property type="molecule type" value="Genomic_DNA"/>
</dbReference>
<evidence type="ECO:0000313" key="3">
    <source>
        <dbReference type="Proteomes" id="UP000050761"/>
    </source>
</evidence>
<accession>A0A3P8ACL8</accession>
<protein>
    <submittedName>
        <fullName evidence="4">AMP_N domain-containing protein</fullName>
    </submittedName>
</protein>
<keyword evidence="3" id="KW-1185">Reference proteome</keyword>
<reference evidence="4" key="2">
    <citation type="submission" date="2019-09" db="UniProtKB">
        <authorList>
            <consortium name="WormBaseParasite"/>
        </authorList>
    </citation>
    <scope>IDENTIFICATION</scope>
</reference>
<proteinExistence type="predicted"/>